<reference evidence="2 3" key="1">
    <citation type="submission" date="2019-09" db="EMBL/GenBank/DDBJ databases">
        <title>Paraburkholderia podalyriae sp. nov., A South African Podalyria-associated rhizobium.</title>
        <authorList>
            <person name="Mavima L."/>
            <person name="Beukes C.W."/>
            <person name="Palmer M."/>
            <person name="De Meyer S.E."/>
            <person name="James E.K."/>
            <person name="Maluk M."/>
            <person name="Avontuur J.R."/>
            <person name="Chan W.Y."/>
            <person name="Venter S.N."/>
            <person name="Steenkamp E.T."/>
        </authorList>
    </citation>
    <scope>NUCLEOTIDE SEQUENCE [LARGE SCALE GENOMIC DNA]</scope>
    <source>
        <strain evidence="2 3">WC7.3b</strain>
    </source>
</reference>
<evidence type="ECO:0000313" key="2">
    <source>
        <dbReference type="EMBL" id="MBC8746687.1"/>
    </source>
</evidence>
<organism evidence="2 3">
    <name type="scientific">Paraburkholderia podalyriae</name>
    <dbReference type="NCBI Taxonomy" id="1938811"/>
    <lineage>
        <taxon>Bacteria</taxon>
        <taxon>Pseudomonadati</taxon>
        <taxon>Pseudomonadota</taxon>
        <taxon>Betaproteobacteria</taxon>
        <taxon>Burkholderiales</taxon>
        <taxon>Burkholderiaceae</taxon>
        <taxon>Paraburkholderia</taxon>
    </lineage>
</organism>
<dbReference type="InterPro" id="IPR036908">
    <property type="entry name" value="RlpA-like_sf"/>
</dbReference>
<feature type="domain" description="3D" evidence="1">
    <location>
        <begin position="57"/>
        <end position="114"/>
    </location>
</feature>
<dbReference type="SUPFAM" id="SSF50685">
    <property type="entry name" value="Barwin-like endoglucanases"/>
    <property type="match status" value="1"/>
</dbReference>
<evidence type="ECO:0000313" key="3">
    <source>
        <dbReference type="Proteomes" id="UP000736373"/>
    </source>
</evidence>
<proteinExistence type="predicted"/>
<protein>
    <recommendedName>
        <fullName evidence="1">3D domain-containing protein</fullName>
    </recommendedName>
</protein>
<dbReference type="InterPro" id="IPR010611">
    <property type="entry name" value="3D_dom"/>
</dbReference>
<gene>
    <name evidence="2" type="ORF">F6X42_08715</name>
</gene>
<name>A0ABR7PK57_9BURK</name>
<comment type="caution">
    <text evidence="2">The sequence shown here is derived from an EMBL/GenBank/DDBJ whole genome shotgun (WGS) entry which is preliminary data.</text>
</comment>
<dbReference type="EMBL" id="VZQQ01000006">
    <property type="protein sequence ID" value="MBC8746687.1"/>
    <property type="molecule type" value="Genomic_DNA"/>
</dbReference>
<dbReference type="Gene3D" id="2.40.40.10">
    <property type="entry name" value="RlpA-like domain"/>
    <property type="match status" value="1"/>
</dbReference>
<dbReference type="Proteomes" id="UP000736373">
    <property type="component" value="Unassembled WGS sequence"/>
</dbReference>
<dbReference type="Pfam" id="PF06725">
    <property type="entry name" value="3D"/>
    <property type="match status" value="1"/>
</dbReference>
<evidence type="ECO:0000259" key="1">
    <source>
        <dbReference type="Pfam" id="PF06725"/>
    </source>
</evidence>
<sequence>MQGTGETLDHRFVRWNGGGGWHKNAAGHPDILNKPAQARLSETDAAHGCFADVVANRSIAIDPTVIPGRSRVYIASSDGRRVVGERSADDTSGGIRGAHIDHFSGPGSAATRAWQGSGGDLQNARVKFLGY</sequence>
<keyword evidence="3" id="KW-1185">Reference proteome</keyword>
<accession>A0ABR7PK57</accession>